<name>A0A1H4B7D6_9GAMM</name>
<dbReference type="Gene3D" id="2.40.10.220">
    <property type="entry name" value="predicted glycosyltransferase like domains"/>
    <property type="match status" value="1"/>
</dbReference>
<sequence length="187" mass="21325">MSERRQYYRIDHPVIIEHKCVSDEDVAHSNQPFQFEVSAYFSLQAQLHAIDAECSHYLHRISESSAPLSAYLQSLNRKIELIAQALTADSLKLDQGEPQFINLSEGGINFLSQQSLEPGQALALKLVFTESRLGMMLYARVIRSEAQAEGFEVAAEFLHMPENCRTQLARLILEAQARQRQNELYQE</sequence>
<reference evidence="3" key="1">
    <citation type="submission" date="2016-10" db="EMBL/GenBank/DDBJ databases">
        <authorList>
            <person name="Varghese N."/>
            <person name="Submissions S."/>
        </authorList>
    </citation>
    <scope>NUCLEOTIDE SEQUENCE [LARGE SCALE GENOMIC DNA]</scope>
    <source>
        <strain evidence="3">DSM 11526</strain>
    </source>
</reference>
<dbReference type="RefSeq" id="WP_175527593.1">
    <property type="nucleotide sequence ID" value="NZ_FNRJ01000003.1"/>
</dbReference>
<dbReference type="STRING" id="1122198.SAMN02745729_103200"/>
<dbReference type="EMBL" id="FNRJ01000003">
    <property type="protein sequence ID" value="SEA44016.1"/>
    <property type="molecule type" value="Genomic_DNA"/>
</dbReference>
<protein>
    <submittedName>
        <fullName evidence="2">PilZ domain-containing protein</fullName>
    </submittedName>
</protein>
<organism evidence="2 3">
    <name type="scientific">Marinobacterium iners DSM 11526</name>
    <dbReference type="NCBI Taxonomy" id="1122198"/>
    <lineage>
        <taxon>Bacteria</taxon>
        <taxon>Pseudomonadati</taxon>
        <taxon>Pseudomonadota</taxon>
        <taxon>Gammaproteobacteria</taxon>
        <taxon>Oceanospirillales</taxon>
        <taxon>Oceanospirillaceae</taxon>
        <taxon>Marinobacterium</taxon>
    </lineage>
</organism>
<proteinExistence type="predicted"/>
<evidence type="ECO:0000313" key="3">
    <source>
        <dbReference type="Proteomes" id="UP000242469"/>
    </source>
</evidence>
<keyword evidence="3" id="KW-1185">Reference proteome</keyword>
<gene>
    <name evidence="2" type="ORF">SAMN02745729_103200</name>
</gene>
<dbReference type="InterPro" id="IPR009875">
    <property type="entry name" value="PilZ_domain"/>
</dbReference>
<accession>A0A1H4B7D6</accession>
<feature type="domain" description="PilZ" evidence="1">
    <location>
        <begin position="99"/>
        <end position="173"/>
    </location>
</feature>
<evidence type="ECO:0000259" key="1">
    <source>
        <dbReference type="Pfam" id="PF07238"/>
    </source>
</evidence>
<dbReference type="GO" id="GO:0035438">
    <property type="term" value="F:cyclic-di-GMP binding"/>
    <property type="evidence" value="ECO:0007669"/>
    <property type="project" value="InterPro"/>
</dbReference>
<dbReference type="AlphaFoldDB" id="A0A1H4B7D6"/>
<dbReference type="Pfam" id="PF07238">
    <property type="entry name" value="PilZ"/>
    <property type="match status" value="1"/>
</dbReference>
<dbReference type="Proteomes" id="UP000242469">
    <property type="component" value="Unassembled WGS sequence"/>
</dbReference>
<evidence type="ECO:0000313" key="2">
    <source>
        <dbReference type="EMBL" id="SEA44016.1"/>
    </source>
</evidence>